<dbReference type="PROSITE" id="PS51257">
    <property type="entry name" value="PROKAR_LIPOPROTEIN"/>
    <property type="match status" value="1"/>
</dbReference>
<sequence>MFNPDSRAIQSSFGRSFHTRYGVLLSGVAACCLCWHWLTMSSLAAEPQKTGESGLTVRDVGVYLVSAHGKKMNDASLFRSTLPGYMQSRRLSADAEESDQPTPLGLITFQGSEVKDLDILVEFPSGRFLSHWPTARIQSRRIYWRSQNLLKSSSLSYQIPESHWLSPLQKADRLFVNGNNKCERFILYDIEIIHAPEITMTHSADGYQIQSREPGDLHHLTIIQPTDDPDSWKLAAVESVPGLLKKTPQTQTKPGEKAKPDEVNPLSDAELKVKAAAEKAKQLKVLGNQLRNVGALPQLLPGNSTDKKKKAAAKKPAAKVEPVKVPYVDTKAVAKQRILEFWSKYLGDQGLGKPEVDHLLRILSEYAFREDQATVVYCMDEGFLDKSIPLEITPYPEVLRRTAIVILVDVDPALQNQIDQLIAQLGDPVWAKREQAQKQLEEYGRAAQKQLQQATKHKDLEIVYRSEQLLEQIK</sequence>
<keyword evidence="2" id="KW-0812">Transmembrane</keyword>
<evidence type="ECO:0000313" key="4">
    <source>
        <dbReference type="Proteomes" id="UP000320839"/>
    </source>
</evidence>
<evidence type="ECO:0000313" key="3">
    <source>
        <dbReference type="EMBL" id="QDV16287.1"/>
    </source>
</evidence>
<proteinExistence type="predicted"/>
<protein>
    <submittedName>
        <fullName evidence="3">Uncharacterized protein</fullName>
    </submittedName>
</protein>
<evidence type="ECO:0000256" key="1">
    <source>
        <dbReference type="SAM" id="MobiDB-lite"/>
    </source>
</evidence>
<evidence type="ECO:0000256" key="2">
    <source>
        <dbReference type="SAM" id="Phobius"/>
    </source>
</evidence>
<reference evidence="3 4" key="1">
    <citation type="submission" date="2019-02" db="EMBL/GenBank/DDBJ databases">
        <title>Deep-cultivation of Planctomycetes and their phenomic and genomic characterization uncovers novel biology.</title>
        <authorList>
            <person name="Wiegand S."/>
            <person name="Jogler M."/>
            <person name="Boedeker C."/>
            <person name="Pinto D."/>
            <person name="Vollmers J."/>
            <person name="Rivas-Marin E."/>
            <person name="Kohn T."/>
            <person name="Peeters S.H."/>
            <person name="Heuer A."/>
            <person name="Rast P."/>
            <person name="Oberbeckmann S."/>
            <person name="Bunk B."/>
            <person name="Jeske O."/>
            <person name="Meyerdierks A."/>
            <person name="Storesund J.E."/>
            <person name="Kallscheuer N."/>
            <person name="Luecker S."/>
            <person name="Lage O.M."/>
            <person name="Pohl T."/>
            <person name="Merkel B.J."/>
            <person name="Hornburger P."/>
            <person name="Mueller R.-W."/>
            <person name="Bruemmer F."/>
            <person name="Labrenz M."/>
            <person name="Spormann A.M."/>
            <person name="Op den Camp H."/>
            <person name="Overmann J."/>
            <person name="Amann R."/>
            <person name="Jetten M.S.M."/>
            <person name="Mascher T."/>
            <person name="Medema M.H."/>
            <person name="Devos D.P."/>
            <person name="Kaster A.-K."/>
            <person name="Ovreas L."/>
            <person name="Rohde M."/>
            <person name="Galperin M.Y."/>
            <person name="Jogler C."/>
        </authorList>
    </citation>
    <scope>NUCLEOTIDE SEQUENCE [LARGE SCALE GENOMIC DNA]</scope>
    <source>
        <strain evidence="3 4">Pan153</strain>
    </source>
</reference>
<gene>
    <name evidence="3" type="ORF">Pan153_09140</name>
</gene>
<dbReference type="AlphaFoldDB" id="A0A518FIV9"/>
<keyword evidence="2" id="KW-1133">Transmembrane helix</keyword>
<organism evidence="3 4">
    <name type="scientific">Gimesia panareensis</name>
    <dbReference type="NCBI Taxonomy" id="2527978"/>
    <lineage>
        <taxon>Bacteria</taxon>
        <taxon>Pseudomonadati</taxon>
        <taxon>Planctomycetota</taxon>
        <taxon>Planctomycetia</taxon>
        <taxon>Planctomycetales</taxon>
        <taxon>Planctomycetaceae</taxon>
        <taxon>Gimesia</taxon>
    </lineage>
</organism>
<keyword evidence="2" id="KW-0472">Membrane</keyword>
<feature type="region of interest" description="Disordered" evidence="1">
    <location>
        <begin position="244"/>
        <end position="264"/>
    </location>
</feature>
<dbReference type="Proteomes" id="UP000320839">
    <property type="component" value="Chromosome"/>
</dbReference>
<feature type="transmembrane region" description="Helical" evidence="2">
    <location>
        <begin position="21"/>
        <end position="38"/>
    </location>
</feature>
<dbReference type="EMBL" id="CP036317">
    <property type="protein sequence ID" value="QDV16287.1"/>
    <property type="molecule type" value="Genomic_DNA"/>
</dbReference>
<name>A0A518FIV9_9PLAN</name>
<accession>A0A518FIV9</accession>